<evidence type="ECO:0000256" key="1">
    <source>
        <dbReference type="ARBA" id="ARBA00017378"/>
    </source>
</evidence>
<keyword evidence="3" id="KW-0630">Potassium</keyword>
<dbReference type="SUPFAM" id="SSF116726">
    <property type="entry name" value="TrkA C-terminal domain-like"/>
    <property type="match status" value="1"/>
</dbReference>
<evidence type="ECO:0000313" key="7">
    <source>
        <dbReference type="EMBL" id="MFD2728681.1"/>
    </source>
</evidence>
<dbReference type="SUPFAM" id="SSF51735">
    <property type="entry name" value="NAD(P)-binding Rossmann-fold domains"/>
    <property type="match status" value="1"/>
</dbReference>
<keyword evidence="8" id="KW-1185">Reference proteome</keyword>
<evidence type="ECO:0000313" key="8">
    <source>
        <dbReference type="Proteomes" id="UP001597427"/>
    </source>
</evidence>
<comment type="caution">
    <text evidence="7">The sequence shown here is derived from an EMBL/GenBank/DDBJ whole genome shotgun (WGS) entry which is preliminary data.</text>
</comment>
<dbReference type="InterPro" id="IPR036721">
    <property type="entry name" value="RCK_C_sf"/>
</dbReference>
<gene>
    <name evidence="7" type="ORF">ACFSR0_04460</name>
</gene>
<evidence type="ECO:0000256" key="3">
    <source>
        <dbReference type="ARBA" id="ARBA00022958"/>
    </source>
</evidence>
<dbReference type="Gene3D" id="3.30.70.1450">
    <property type="entry name" value="Regulator of K+ conductance, C-terminal domain"/>
    <property type="match status" value="1"/>
</dbReference>
<keyword evidence="7" id="KW-0406">Ion transport</keyword>
<dbReference type="Pfam" id="PF02254">
    <property type="entry name" value="TrkA_N"/>
    <property type="match status" value="1"/>
</dbReference>
<dbReference type="InterPro" id="IPR050721">
    <property type="entry name" value="Trk_Ktr_HKT_K-transport"/>
</dbReference>
<dbReference type="PRINTS" id="PR00335">
    <property type="entry name" value="KUPTAKETRKA"/>
</dbReference>
<dbReference type="GO" id="GO:0034220">
    <property type="term" value="P:monoatomic ion transmembrane transport"/>
    <property type="evidence" value="ECO:0007669"/>
    <property type="project" value="UniProtKB-KW"/>
</dbReference>
<dbReference type="RefSeq" id="WP_379980325.1">
    <property type="nucleotide sequence ID" value="NZ_JBHUMO010000031.1"/>
</dbReference>
<dbReference type="Proteomes" id="UP001597427">
    <property type="component" value="Unassembled WGS sequence"/>
</dbReference>
<dbReference type="Gene3D" id="3.40.50.720">
    <property type="entry name" value="NAD(P)-binding Rossmann-like Domain"/>
    <property type="match status" value="1"/>
</dbReference>
<proteinExistence type="predicted"/>
<dbReference type="PANTHER" id="PTHR43833:SF8">
    <property type="entry name" value="TRK SYSTEM POTASSIUM UPTAKE PROTEIN TRKA"/>
    <property type="match status" value="1"/>
</dbReference>
<keyword evidence="7" id="KW-0813">Transport</keyword>
<accession>A0ABW5TH92</accession>
<dbReference type="PROSITE" id="PS51201">
    <property type="entry name" value="RCK_N"/>
    <property type="match status" value="1"/>
</dbReference>
<dbReference type="InterPro" id="IPR006036">
    <property type="entry name" value="K_uptake_TrkA"/>
</dbReference>
<evidence type="ECO:0000259" key="5">
    <source>
        <dbReference type="PROSITE" id="PS51201"/>
    </source>
</evidence>
<sequence>MKILIVGCGRLGSGLAEDLANEGHDITVISHVKEQFQSLESVFQGTLVEGVEFDKEVLEKAGIATADSLIACTESDVTNALVARIARNNYQVPKVIARLYEQRKVTIYNALGIQVIATTNWGITRAKELLTFNHLDTVASVGNAPVEILKVHIPTLLAGTRIREAFPMAEVRIVALTRGNETMIPSNEHRLAKDDLLYVAVLPESIDKLKRVLSL</sequence>
<evidence type="ECO:0000256" key="4">
    <source>
        <dbReference type="ARBA" id="ARBA00023027"/>
    </source>
</evidence>
<dbReference type="InterPro" id="IPR003148">
    <property type="entry name" value="RCK_N"/>
</dbReference>
<dbReference type="EMBL" id="JBHUMO010000031">
    <property type="protein sequence ID" value="MFD2728681.1"/>
    <property type="molecule type" value="Genomic_DNA"/>
</dbReference>
<feature type="domain" description="RCK C-terminal" evidence="6">
    <location>
        <begin position="136"/>
        <end position="215"/>
    </location>
</feature>
<organism evidence="7 8">
    <name type="scientific">Enterococcus camelliae</name>
    <dbReference type="NCBI Taxonomy" id="453959"/>
    <lineage>
        <taxon>Bacteria</taxon>
        <taxon>Bacillati</taxon>
        <taxon>Bacillota</taxon>
        <taxon>Bacilli</taxon>
        <taxon>Lactobacillales</taxon>
        <taxon>Enterococcaceae</taxon>
        <taxon>Enterococcus</taxon>
    </lineage>
</organism>
<keyword evidence="7" id="KW-0407">Ion channel</keyword>
<keyword evidence="2" id="KW-0633">Potassium transport</keyword>
<evidence type="ECO:0000256" key="2">
    <source>
        <dbReference type="ARBA" id="ARBA00022538"/>
    </source>
</evidence>
<name>A0ABW5TH92_9ENTE</name>
<reference evidence="8" key="1">
    <citation type="journal article" date="2019" name="Int. J. Syst. Evol. Microbiol.">
        <title>The Global Catalogue of Microorganisms (GCM) 10K type strain sequencing project: providing services to taxonomists for standard genome sequencing and annotation.</title>
        <authorList>
            <consortium name="The Broad Institute Genomics Platform"/>
            <consortium name="The Broad Institute Genome Sequencing Center for Infectious Disease"/>
            <person name="Wu L."/>
            <person name="Ma J."/>
        </authorList>
    </citation>
    <scope>NUCLEOTIDE SEQUENCE [LARGE SCALE GENOMIC DNA]</scope>
    <source>
        <strain evidence="8">TISTR 932</strain>
    </source>
</reference>
<keyword evidence="4" id="KW-0520">NAD</keyword>
<feature type="domain" description="RCK N-terminal" evidence="5">
    <location>
        <begin position="1"/>
        <end position="117"/>
    </location>
</feature>
<dbReference type="Pfam" id="PF02080">
    <property type="entry name" value="TrkA_C"/>
    <property type="match status" value="1"/>
</dbReference>
<evidence type="ECO:0000259" key="6">
    <source>
        <dbReference type="PROSITE" id="PS51202"/>
    </source>
</evidence>
<dbReference type="PROSITE" id="PS51202">
    <property type="entry name" value="RCK_C"/>
    <property type="match status" value="1"/>
</dbReference>
<dbReference type="InterPro" id="IPR036291">
    <property type="entry name" value="NAD(P)-bd_dom_sf"/>
</dbReference>
<dbReference type="PANTHER" id="PTHR43833">
    <property type="entry name" value="POTASSIUM CHANNEL PROTEIN 2-RELATED-RELATED"/>
    <property type="match status" value="1"/>
</dbReference>
<dbReference type="InterPro" id="IPR006037">
    <property type="entry name" value="RCK_C"/>
</dbReference>
<protein>
    <recommendedName>
        <fullName evidence="1">Trk system potassium uptake protein TrkA</fullName>
    </recommendedName>
</protein>